<dbReference type="GO" id="GO:0005634">
    <property type="term" value="C:nucleus"/>
    <property type="evidence" value="ECO:0007669"/>
    <property type="project" value="UniProtKB-SubCell"/>
</dbReference>
<proteinExistence type="predicted"/>
<dbReference type="Pfam" id="PF02182">
    <property type="entry name" value="SAD_SRA"/>
    <property type="match status" value="1"/>
</dbReference>
<organism evidence="5 6">
    <name type="scientific">Eruca vesicaria subsp. sativa</name>
    <name type="common">Garden rocket</name>
    <name type="synonym">Eruca sativa</name>
    <dbReference type="NCBI Taxonomy" id="29727"/>
    <lineage>
        <taxon>Eukaryota</taxon>
        <taxon>Viridiplantae</taxon>
        <taxon>Streptophyta</taxon>
        <taxon>Embryophyta</taxon>
        <taxon>Tracheophyta</taxon>
        <taxon>Spermatophyta</taxon>
        <taxon>Magnoliopsida</taxon>
        <taxon>eudicotyledons</taxon>
        <taxon>Gunneridae</taxon>
        <taxon>Pentapetalae</taxon>
        <taxon>rosids</taxon>
        <taxon>malvids</taxon>
        <taxon>Brassicales</taxon>
        <taxon>Brassicaceae</taxon>
        <taxon>Brassiceae</taxon>
        <taxon>Eruca</taxon>
    </lineage>
</organism>
<comment type="caution">
    <text evidence="5">The sequence shown here is derived from an EMBL/GenBank/DDBJ whole genome shotgun (WGS) entry which is preliminary data.</text>
</comment>
<evidence type="ECO:0000256" key="2">
    <source>
        <dbReference type="ARBA" id="ARBA00023242"/>
    </source>
</evidence>
<dbReference type="SUPFAM" id="SSF88697">
    <property type="entry name" value="PUA domain-like"/>
    <property type="match status" value="1"/>
</dbReference>
<dbReference type="InterPro" id="IPR003105">
    <property type="entry name" value="SRA_YDG"/>
</dbReference>
<feature type="domain" description="YDG" evidence="4">
    <location>
        <begin position="125"/>
        <end position="260"/>
    </location>
</feature>
<dbReference type="PANTHER" id="PTHR45660">
    <property type="entry name" value="HISTONE-LYSINE N-METHYLTRANSFERASE SETMAR"/>
    <property type="match status" value="1"/>
</dbReference>
<sequence>MSKKRSTLNRGKGMFKDDDDVIEFATMKASTSELNQRQASNAYGRISPHVAESGGGKSQTHGTIPLMERDLTPREKVIKALRLFKMIFMELYRDPEARRSTRPDHDARLILKNQNMCVNTEYIIGEVPGIRVGDSFDYKAEMSVVGLHFALMSGVDYLKTRRGRMLATSIVASEGTDYNNVFMGDQLLYCGIGKDQTSLEKGNRALMCSMKQNSPVRVTRGYDLGNGKTSFVYQGLYVVETYWVEERAAGKRVFRFKLRRKVLGGGESSREASLQIQA</sequence>
<dbReference type="InterPro" id="IPR036987">
    <property type="entry name" value="SRA-YDG_sf"/>
</dbReference>
<keyword evidence="6" id="KW-1185">Reference proteome</keyword>
<keyword evidence="2 3" id="KW-0539">Nucleus</keyword>
<dbReference type="AlphaFoldDB" id="A0ABC8LXU3"/>
<dbReference type="SMART" id="SM00466">
    <property type="entry name" value="SRA"/>
    <property type="match status" value="1"/>
</dbReference>
<reference evidence="5 6" key="1">
    <citation type="submission" date="2022-03" db="EMBL/GenBank/DDBJ databases">
        <authorList>
            <person name="Macdonald S."/>
            <person name="Ahmed S."/>
            <person name="Newling K."/>
        </authorList>
    </citation>
    <scope>NUCLEOTIDE SEQUENCE [LARGE SCALE GENOMIC DNA]</scope>
</reference>
<dbReference type="InterPro" id="IPR051357">
    <property type="entry name" value="H3K9_HMTase_SUVAR3-9"/>
</dbReference>
<protein>
    <recommendedName>
        <fullName evidence="4">YDG domain-containing protein</fullName>
    </recommendedName>
</protein>
<comment type="subcellular location">
    <subcellularLocation>
        <location evidence="1">Chromosome</location>
        <location evidence="1">Centromere</location>
    </subcellularLocation>
    <subcellularLocation>
        <location evidence="3">Nucleus</location>
    </subcellularLocation>
</comment>
<dbReference type="PANTHER" id="PTHR45660:SF75">
    <property type="entry name" value="YDG DOMAIN-CONTAINING PROTEIN"/>
    <property type="match status" value="1"/>
</dbReference>
<evidence type="ECO:0000259" key="4">
    <source>
        <dbReference type="PROSITE" id="PS51015"/>
    </source>
</evidence>
<dbReference type="PROSITE" id="PS51015">
    <property type="entry name" value="YDG"/>
    <property type="match status" value="1"/>
</dbReference>
<dbReference type="GO" id="GO:0000775">
    <property type="term" value="C:chromosome, centromeric region"/>
    <property type="evidence" value="ECO:0007669"/>
    <property type="project" value="UniProtKB-SubCell"/>
</dbReference>
<dbReference type="InterPro" id="IPR015947">
    <property type="entry name" value="PUA-like_sf"/>
</dbReference>
<dbReference type="Proteomes" id="UP001642260">
    <property type="component" value="Unassembled WGS sequence"/>
</dbReference>
<name>A0ABC8LXU3_ERUVS</name>
<evidence type="ECO:0000256" key="3">
    <source>
        <dbReference type="PROSITE-ProRule" id="PRU00358"/>
    </source>
</evidence>
<dbReference type="Gene3D" id="2.30.280.10">
    <property type="entry name" value="SRA-YDG"/>
    <property type="match status" value="1"/>
</dbReference>
<accession>A0ABC8LXU3</accession>
<dbReference type="EMBL" id="CAKOAT010814042">
    <property type="protein sequence ID" value="CAH8388737.1"/>
    <property type="molecule type" value="Genomic_DNA"/>
</dbReference>
<gene>
    <name evidence="5" type="ORF">ERUC_LOCUS41220</name>
</gene>
<evidence type="ECO:0000313" key="6">
    <source>
        <dbReference type="Proteomes" id="UP001642260"/>
    </source>
</evidence>
<evidence type="ECO:0000313" key="5">
    <source>
        <dbReference type="EMBL" id="CAH8388737.1"/>
    </source>
</evidence>
<evidence type="ECO:0000256" key="1">
    <source>
        <dbReference type="ARBA" id="ARBA00004584"/>
    </source>
</evidence>